<dbReference type="InterPro" id="IPR016024">
    <property type="entry name" value="ARM-type_fold"/>
</dbReference>
<gene>
    <name evidence="6" type="ORF">Q0590_34630</name>
</gene>
<comment type="similarity">
    <text evidence="1">Belongs to the sulfatase family.</text>
</comment>
<dbReference type="PANTHER" id="PTHR42693:SF53">
    <property type="entry name" value="ENDO-4-O-SULFATASE"/>
    <property type="match status" value="1"/>
</dbReference>
<evidence type="ECO:0000256" key="1">
    <source>
        <dbReference type="ARBA" id="ARBA00008779"/>
    </source>
</evidence>
<dbReference type="Gene3D" id="1.25.10.10">
    <property type="entry name" value="Leucine-rich Repeat Variant"/>
    <property type="match status" value="1"/>
</dbReference>
<dbReference type="InterPro" id="IPR017850">
    <property type="entry name" value="Alkaline_phosphatase_core_sf"/>
</dbReference>
<evidence type="ECO:0000256" key="3">
    <source>
        <dbReference type="ARBA" id="ARBA00022801"/>
    </source>
</evidence>
<keyword evidence="3" id="KW-0378">Hydrolase</keyword>
<comment type="caution">
    <text evidence="6">The sequence shown here is derived from an EMBL/GenBank/DDBJ whole genome shotgun (WGS) entry which is preliminary data.</text>
</comment>
<dbReference type="SUPFAM" id="SSF53649">
    <property type="entry name" value="Alkaline phosphatase-like"/>
    <property type="match status" value="1"/>
</dbReference>
<evidence type="ECO:0000256" key="4">
    <source>
        <dbReference type="ARBA" id="ARBA00022837"/>
    </source>
</evidence>
<organism evidence="6 7">
    <name type="scientific">Rhodocytophaga aerolata</name>
    <dbReference type="NCBI Taxonomy" id="455078"/>
    <lineage>
        <taxon>Bacteria</taxon>
        <taxon>Pseudomonadati</taxon>
        <taxon>Bacteroidota</taxon>
        <taxon>Cytophagia</taxon>
        <taxon>Cytophagales</taxon>
        <taxon>Rhodocytophagaceae</taxon>
        <taxon>Rhodocytophaga</taxon>
    </lineage>
</organism>
<evidence type="ECO:0000313" key="6">
    <source>
        <dbReference type="EMBL" id="MDO1451462.1"/>
    </source>
</evidence>
<dbReference type="InterPro" id="IPR000917">
    <property type="entry name" value="Sulfatase_N"/>
</dbReference>
<evidence type="ECO:0000313" key="7">
    <source>
        <dbReference type="Proteomes" id="UP001168528"/>
    </source>
</evidence>
<dbReference type="RefSeq" id="WP_302042259.1">
    <property type="nucleotide sequence ID" value="NZ_JAUKPO010000061.1"/>
</dbReference>
<dbReference type="InterPro" id="IPR024607">
    <property type="entry name" value="Sulfatase_CS"/>
</dbReference>
<dbReference type="Pfam" id="PF13646">
    <property type="entry name" value="HEAT_2"/>
    <property type="match status" value="1"/>
</dbReference>
<dbReference type="CDD" id="cd16027">
    <property type="entry name" value="SGSH"/>
    <property type="match status" value="1"/>
</dbReference>
<evidence type="ECO:0000256" key="2">
    <source>
        <dbReference type="ARBA" id="ARBA00022723"/>
    </source>
</evidence>
<dbReference type="Gene3D" id="3.40.720.10">
    <property type="entry name" value="Alkaline Phosphatase, subunit A"/>
    <property type="match status" value="1"/>
</dbReference>
<feature type="domain" description="Sulfatase N-terminal" evidence="5">
    <location>
        <begin position="18"/>
        <end position="288"/>
    </location>
</feature>
<dbReference type="PROSITE" id="PS00523">
    <property type="entry name" value="SULFATASE_1"/>
    <property type="match status" value="1"/>
</dbReference>
<sequence>MLTLLSCLSGKAQQEDRPNILWIVSEDNSPLLGAYGDSFATTPHLDKFAREAVRYTHAFASAPVCAPARSTLITGMYPPAVGTQHMRSSYPVPDFVRFFPLYLREAGYYTSNNAKKDYNTIDQEEAWDESSAKATYLNRKPDQPFFAVFNTTISHESSLHKFIPADSLHHDPEKVPIPPYHPATPQMKHDWAQYYDKIQAMDAFVGKVLKELEEAGLAESTIVFYYSDHGGVLGRSKRFMYESGLHIPLIIRFPKKYAHLAPGHSGSRTDRIVSFVDFAPTILSLAGVPIPHHMQGKAFLGKAQAPPSQYAFAFRGRMDERLDMVRSVRDKRYRYIRNYMPHKIYGQYLEYLWKAPSMQSWEDAYKAGTLNEVQSRFWQPKPVEELYDTEADPHNIFNLAGQSPYQKVLKRMRAANRRWQLDMKDVGFIPEAMMADITQKMPLYTYARSGEYPLEKVMETAEMASEGELTHMAELTKRLQDQNAVVRYWAVTGCTILKEKAMPAKSELNRLLQDPEVAVRIVAAEALYGLGEKEKAAAVLAETLQTGNRMARLQALTVLETMGKDALPALKAARSLLKANPGDEDYDVRAAKRLLEVMAKQ</sequence>
<evidence type="ECO:0000259" key="5">
    <source>
        <dbReference type="Pfam" id="PF00884"/>
    </source>
</evidence>
<name>A0ABT8RH73_9BACT</name>
<keyword evidence="2" id="KW-0479">Metal-binding</keyword>
<proteinExistence type="inferred from homology"/>
<dbReference type="Pfam" id="PF00884">
    <property type="entry name" value="Sulfatase"/>
    <property type="match status" value="1"/>
</dbReference>
<keyword evidence="4" id="KW-0106">Calcium</keyword>
<dbReference type="Proteomes" id="UP001168528">
    <property type="component" value="Unassembled WGS sequence"/>
</dbReference>
<dbReference type="InterPro" id="IPR050738">
    <property type="entry name" value="Sulfatase"/>
</dbReference>
<dbReference type="SUPFAM" id="SSF48371">
    <property type="entry name" value="ARM repeat"/>
    <property type="match status" value="1"/>
</dbReference>
<dbReference type="InterPro" id="IPR011989">
    <property type="entry name" value="ARM-like"/>
</dbReference>
<dbReference type="PANTHER" id="PTHR42693">
    <property type="entry name" value="ARYLSULFATASE FAMILY MEMBER"/>
    <property type="match status" value="1"/>
</dbReference>
<dbReference type="EMBL" id="JAUKPO010000061">
    <property type="protein sequence ID" value="MDO1451462.1"/>
    <property type="molecule type" value="Genomic_DNA"/>
</dbReference>
<keyword evidence="7" id="KW-1185">Reference proteome</keyword>
<reference evidence="6" key="1">
    <citation type="submission" date="2023-07" db="EMBL/GenBank/DDBJ databases">
        <title>The genome sequence of Rhodocytophaga aerolata KACC 12507.</title>
        <authorList>
            <person name="Zhang X."/>
        </authorList>
    </citation>
    <scope>NUCLEOTIDE SEQUENCE</scope>
    <source>
        <strain evidence="6">KACC 12507</strain>
    </source>
</reference>
<accession>A0ABT8RH73</accession>
<protein>
    <submittedName>
        <fullName evidence="6">Sulfatase-like hydrolase/transferase</fullName>
    </submittedName>
</protein>